<protein>
    <submittedName>
        <fullName evidence="2">Uncharacterized protein</fullName>
    </submittedName>
</protein>
<dbReference type="EMBL" id="JAQIZT010000015">
    <property type="protein sequence ID" value="KAJ6971344.1"/>
    <property type="molecule type" value="Genomic_DNA"/>
</dbReference>
<keyword evidence="3" id="KW-1185">Reference proteome</keyword>
<keyword evidence="1" id="KW-0472">Membrane</keyword>
<accession>A0AAD6LQA1</accession>
<dbReference type="Proteomes" id="UP001164929">
    <property type="component" value="Chromosome 15"/>
</dbReference>
<reference evidence="2" key="1">
    <citation type="journal article" date="2023" name="Mol. Ecol. Resour.">
        <title>Chromosome-level genome assembly of a triploid poplar Populus alba 'Berolinensis'.</title>
        <authorList>
            <person name="Chen S."/>
            <person name="Yu Y."/>
            <person name="Wang X."/>
            <person name="Wang S."/>
            <person name="Zhang T."/>
            <person name="Zhou Y."/>
            <person name="He R."/>
            <person name="Meng N."/>
            <person name="Wang Y."/>
            <person name="Liu W."/>
            <person name="Liu Z."/>
            <person name="Liu J."/>
            <person name="Guo Q."/>
            <person name="Huang H."/>
            <person name="Sederoff R.R."/>
            <person name="Wang G."/>
            <person name="Qu G."/>
            <person name="Chen S."/>
        </authorList>
    </citation>
    <scope>NUCLEOTIDE SEQUENCE</scope>
    <source>
        <strain evidence="2">SC-2020</strain>
    </source>
</reference>
<dbReference type="AlphaFoldDB" id="A0AAD6LQA1"/>
<sequence>MNTWRALSRFELFHFCWGLVVFIYGHGDLILKWANLGLVLQLLILPNWVSKSNMALNGAWAIHVFSP</sequence>
<evidence type="ECO:0000313" key="2">
    <source>
        <dbReference type="EMBL" id="KAJ6971344.1"/>
    </source>
</evidence>
<keyword evidence="1" id="KW-1133">Transmembrane helix</keyword>
<evidence type="ECO:0000313" key="3">
    <source>
        <dbReference type="Proteomes" id="UP001164929"/>
    </source>
</evidence>
<feature type="transmembrane region" description="Helical" evidence="1">
    <location>
        <begin position="7"/>
        <end position="24"/>
    </location>
</feature>
<keyword evidence="1" id="KW-0812">Transmembrane</keyword>
<proteinExistence type="predicted"/>
<evidence type="ECO:0000256" key="1">
    <source>
        <dbReference type="SAM" id="Phobius"/>
    </source>
</evidence>
<organism evidence="2 3">
    <name type="scientific">Populus alba x Populus x berolinensis</name>
    <dbReference type="NCBI Taxonomy" id="444605"/>
    <lineage>
        <taxon>Eukaryota</taxon>
        <taxon>Viridiplantae</taxon>
        <taxon>Streptophyta</taxon>
        <taxon>Embryophyta</taxon>
        <taxon>Tracheophyta</taxon>
        <taxon>Spermatophyta</taxon>
        <taxon>Magnoliopsida</taxon>
        <taxon>eudicotyledons</taxon>
        <taxon>Gunneridae</taxon>
        <taxon>Pentapetalae</taxon>
        <taxon>rosids</taxon>
        <taxon>fabids</taxon>
        <taxon>Malpighiales</taxon>
        <taxon>Salicaceae</taxon>
        <taxon>Saliceae</taxon>
        <taxon>Populus</taxon>
    </lineage>
</organism>
<comment type="caution">
    <text evidence="2">The sequence shown here is derived from an EMBL/GenBank/DDBJ whole genome shotgun (WGS) entry which is preliminary data.</text>
</comment>
<name>A0AAD6LQA1_9ROSI</name>
<gene>
    <name evidence="2" type="ORF">NC653_035575</name>
</gene>